<dbReference type="RefSeq" id="WP_232593169.1">
    <property type="nucleotide sequence ID" value="NZ_BSPD01000056.1"/>
</dbReference>
<dbReference type="AlphaFoldDB" id="A0AA37T3X8"/>
<comment type="caution">
    <text evidence="1">The sequence shown here is derived from an EMBL/GenBank/DDBJ whole genome shotgun (WGS) entry which is preliminary data.</text>
</comment>
<keyword evidence="2" id="KW-1185">Reference proteome</keyword>
<accession>A0AA37T3X8</accession>
<dbReference type="EMBL" id="BSPD01000056">
    <property type="protein sequence ID" value="GLS26558.1"/>
    <property type="molecule type" value="Genomic_DNA"/>
</dbReference>
<evidence type="ECO:0000313" key="1">
    <source>
        <dbReference type="EMBL" id="GLS26558.1"/>
    </source>
</evidence>
<dbReference type="Proteomes" id="UP001156870">
    <property type="component" value="Unassembled WGS sequence"/>
</dbReference>
<evidence type="ECO:0000313" key="2">
    <source>
        <dbReference type="Proteomes" id="UP001156870"/>
    </source>
</evidence>
<gene>
    <name evidence="1" type="ORF">GCM10007877_22740</name>
</gene>
<proteinExistence type="predicted"/>
<reference evidence="1 2" key="1">
    <citation type="journal article" date="2014" name="Int. J. Syst. Evol. Microbiol.">
        <title>Complete genome sequence of Corynebacterium casei LMG S-19264T (=DSM 44701T), isolated from a smear-ripened cheese.</title>
        <authorList>
            <consortium name="US DOE Joint Genome Institute (JGI-PGF)"/>
            <person name="Walter F."/>
            <person name="Albersmeier A."/>
            <person name="Kalinowski J."/>
            <person name="Ruckert C."/>
        </authorList>
    </citation>
    <scope>NUCLEOTIDE SEQUENCE [LARGE SCALE GENOMIC DNA]</scope>
    <source>
        <strain evidence="1 2">NBRC 110095</strain>
    </source>
</reference>
<name>A0AA37T3X8_9GAMM</name>
<sequence length="131" mass="15009">MGFLSSIFSKKSKERFSKPNFDSSPKVDIDFSGTHIQLTDPPHNANFPVYDEPCNLDIYDVFENGFFEDEDGRSKRFYVRGWNFLDYSNKKKHAGGVLVKIVISDFGVTYCSETNKHSLSNYSGQVFPYHA</sequence>
<protein>
    <submittedName>
        <fullName evidence="1">Uncharacterized protein</fullName>
    </submittedName>
</protein>
<organism evidence="1 2">
    <name type="scientific">Marinibactrum halimedae</name>
    <dbReference type="NCBI Taxonomy" id="1444977"/>
    <lineage>
        <taxon>Bacteria</taxon>
        <taxon>Pseudomonadati</taxon>
        <taxon>Pseudomonadota</taxon>
        <taxon>Gammaproteobacteria</taxon>
        <taxon>Cellvibrionales</taxon>
        <taxon>Cellvibrionaceae</taxon>
        <taxon>Marinibactrum</taxon>
    </lineage>
</organism>